<name>A0A239IVB1_9ACTN</name>
<dbReference type="EMBL" id="FZOF01000011">
    <property type="protein sequence ID" value="SNS96963.1"/>
    <property type="molecule type" value="Genomic_DNA"/>
</dbReference>
<evidence type="ECO:0008006" key="3">
    <source>
        <dbReference type="Google" id="ProtNLM"/>
    </source>
</evidence>
<reference evidence="1 2" key="1">
    <citation type="submission" date="2017-06" db="EMBL/GenBank/DDBJ databases">
        <authorList>
            <person name="Kim H.J."/>
            <person name="Triplett B.A."/>
        </authorList>
    </citation>
    <scope>NUCLEOTIDE SEQUENCE [LARGE SCALE GENOMIC DNA]</scope>
    <source>
        <strain evidence="1 2">CGMCC 4.1858</strain>
    </source>
</reference>
<keyword evidence="2" id="KW-1185">Reference proteome</keyword>
<dbReference type="Gene3D" id="2.30.320.10">
    <property type="entry name" value="YwqG-like"/>
    <property type="match status" value="1"/>
</dbReference>
<proteinExistence type="predicted"/>
<organism evidence="1 2">
    <name type="scientific">Actinacidiphila glaucinigra</name>
    <dbReference type="NCBI Taxonomy" id="235986"/>
    <lineage>
        <taxon>Bacteria</taxon>
        <taxon>Bacillati</taxon>
        <taxon>Actinomycetota</taxon>
        <taxon>Actinomycetes</taxon>
        <taxon>Kitasatosporales</taxon>
        <taxon>Streptomycetaceae</taxon>
        <taxon>Actinacidiphila</taxon>
    </lineage>
</organism>
<evidence type="ECO:0000313" key="2">
    <source>
        <dbReference type="Proteomes" id="UP000198280"/>
    </source>
</evidence>
<sequence length="263" mass="29101">MTRTTRPTAEAILAAMPELASHARDAVILHPERAEPDHWSSSIGGPLLWPSDEPWPECSLPDVNDDAGSPATAMVPVAQIFRRDVPGSWWPAGIDLLQILWCPNEHWDPPAPQADVSPVLEVRWRRAAAVLSPTTTPPPSPTRFDEDGYLPQACAITAERVTDFPFREELPAELRPRLEELVRETGDGGDVITRLAGWKLGGWPTWHLTHPMVFACDECGTAMTLMFTVASDDETGVVVGRWGDLRIFTCPADHRHGFQVDLH</sequence>
<accession>A0A239IVB1</accession>
<dbReference type="Proteomes" id="UP000198280">
    <property type="component" value="Unassembled WGS sequence"/>
</dbReference>
<gene>
    <name evidence="1" type="ORF">SAMN05216252_111123</name>
</gene>
<evidence type="ECO:0000313" key="1">
    <source>
        <dbReference type="EMBL" id="SNS96963.1"/>
    </source>
</evidence>
<dbReference type="AlphaFoldDB" id="A0A239IVB1"/>
<protein>
    <recommendedName>
        <fullName evidence="3">DUF1963 domain-containing protein</fullName>
    </recommendedName>
</protein>